<comment type="caution">
    <text evidence="1">The sequence shown here is derived from an EMBL/GenBank/DDBJ whole genome shotgun (WGS) entry which is preliminary data.</text>
</comment>
<name>A0ABT9VXM0_9BACI</name>
<accession>A0ABT9VXM0</accession>
<gene>
    <name evidence="1" type="ORF">J2S11_001646</name>
</gene>
<dbReference type="Proteomes" id="UP001235840">
    <property type="component" value="Unassembled WGS sequence"/>
</dbReference>
<proteinExistence type="predicted"/>
<reference evidence="1 2" key="1">
    <citation type="submission" date="2023-07" db="EMBL/GenBank/DDBJ databases">
        <title>Genomic Encyclopedia of Type Strains, Phase IV (KMG-IV): sequencing the most valuable type-strain genomes for metagenomic binning, comparative biology and taxonomic classification.</title>
        <authorList>
            <person name="Goeker M."/>
        </authorList>
    </citation>
    <scope>NUCLEOTIDE SEQUENCE [LARGE SCALE GENOMIC DNA]</scope>
    <source>
        <strain evidence="1 2">DSM 12751</strain>
    </source>
</reference>
<sequence length="31" mass="3479">MKRIVFGGITVSTRRKPISLLAVPKENPLQE</sequence>
<keyword evidence="2" id="KW-1185">Reference proteome</keyword>
<organism evidence="1 2">
    <name type="scientific">Caldalkalibacillus horti</name>
    <dbReference type="NCBI Taxonomy" id="77523"/>
    <lineage>
        <taxon>Bacteria</taxon>
        <taxon>Bacillati</taxon>
        <taxon>Bacillota</taxon>
        <taxon>Bacilli</taxon>
        <taxon>Bacillales</taxon>
        <taxon>Bacillaceae</taxon>
        <taxon>Caldalkalibacillus</taxon>
    </lineage>
</organism>
<evidence type="ECO:0000313" key="1">
    <source>
        <dbReference type="EMBL" id="MDQ0165745.1"/>
    </source>
</evidence>
<evidence type="ECO:0000313" key="2">
    <source>
        <dbReference type="Proteomes" id="UP001235840"/>
    </source>
</evidence>
<protein>
    <submittedName>
        <fullName evidence="1">Uncharacterized protein</fullName>
    </submittedName>
</protein>
<dbReference type="EMBL" id="JAUSTY010000005">
    <property type="protein sequence ID" value="MDQ0165745.1"/>
    <property type="molecule type" value="Genomic_DNA"/>
</dbReference>